<evidence type="ECO:0000313" key="1">
    <source>
        <dbReference type="EMBL" id="MEC0228469.1"/>
    </source>
</evidence>
<protein>
    <submittedName>
        <fullName evidence="1">Polymorphic toxin-type HINT domain-containing protein</fullName>
    </submittedName>
</protein>
<dbReference type="InterPro" id="IPR036844">
    <property type="entry name" value="Hint_dom_sf"/>
</dbReference>
<comment type="caution">
    <text evidence="1">The sequence shown here is derived from an EMBL/GenBank/DDBJ whole genome shotgun (WGS) entry which is preliminary data.</text>
</comment>
<sequence length="125" mass="14674">SIELEKMHVTVYNMTVDEFHTYFVSDLGIWVHNTGGCDFVDVSKYKKWTSAGSQKNWLKENGFKEGQQYRTDILKTDVSDRNGKKIGEIHYFQKDVNDPNKYVPTHFQYIDPKTGKTTSEHHYFD</sequence>
<dbReference type="InterPro" id="IPR030934">
    <property type="entry name" value="Intein_C"/>
</dbReference>
<feature type="non-terminal residue" evidence="1">
    <location>
        <position position="1"/>
    </location>
</feature>
<proteinExistence type="predicted"/>
<dbReference type="PROSITE" id="PS50818">
    <property type="entry name" value="INTEIN_C_TER"/>
    <property type="match status" value="1"/>
</dbReference>
<dbReference type="Pfam" id="PF07591">
    <property type="entry name" value="PT-HINT"/>
    <property type="match status" value="1"/>
</dbReference>
<organism evidence="1 2">
    <name type="scientific">Paenibacillus alba</name>
    <dbReference type="NCBI Taxonomy" id="1197127"/>
    <lineage>
        <taxon>Bacteria</taxon>
        <taxon>Bacillati</taxon>
        <taxon>Bacillota</taxon>
        <taxon>Bacilli</taxon>
        <taxon>Bacillales</taxon>
        <taxon>Paenibacillaceae</taxon>
        <taxon>Paenibacillus</taxon>
    </lineage>
</organism>
<dbReference type="SUPFAM" id="SSF51294">
    <property type="entry name" value="Hedgehog/intein (Hint) domain"/>
    <property type="match status" value="1"/>
</dbReference>
<dbReference type="Gene3D" id="2.170.16.10">
    <property type="entry name" value="Hedgehog/Intein (Hint) domain"/>
    <property type="match status" value="1"/>
</dbReference>
<reference evidence="1 2" key="1">
    <citation type="submission" date="2023-03" db="EMBL/GenBank/DDBJ databases">
        <title>Bacillus Genome Sequencing.</title>
        <authorList>
            <person name="Dunlap C."/>
        </authorList>
    </citation>
    <scope>NUCLEOTIDE SEQUENCE [LARGE SCALE GENOMIC DNA]</scope>
    <source>
        <strain evidence="1 2">BD-533</strain>
    </source>
</reference>
<dbReference type="Proteomes" id="UP001338137">
    <property type="component" value="Unassembled WGS sequence"/>
</dbReference>
<dbReference type="NCBIfam" id="TIGR01443">
    <property type="entry name" value="intein_Cterm"/>
    <property type="match status" value="1"/>
</dbReference>
<keyword evidence="2" id="KW-1185">Reference proteome</keyword>
<gene>
    <name evidence="1" type="ORF">P4I72_15195</name>
</gene>
<accession>A0ABU6G2S3</accession>
<dbReference type="EMBL" id="JARLKY010000034">
    <property type="protein sequence ID" value="MEC0228469.1"/>
    <property type="molecule type" value="Genomic_DNA"/>
</dbReference>
<dbReference type="RefSeq" id="WP_326072699.1">
    <property type="nucleotide sequence ID" value="NZ_JARLKY010000034.1"/>
</dbReference>
<evidence type="ECO:0000313" key="2">
    <source>
        <dbReference type="Proteomes" id="UP001338137"/>
    </source>
</evidence>
<name>A0ABU6G2S3_9BACL</name>